<dbReference type="OrthoDB" id="191995at2759"/>
<evidence type="ECO:0000313" key="5">
    <source>
        <dbReference type="EMBL" id="CAD5112078.1"/>
    </source>
</evidence>
<proteinExistence type="predicted"/>
<keyword evidence="6" id="KW-1185">Reference proteome</keyword>
<sequence>MLRSVNLTKTFIRSYVKLPLGICREKSVKCYELKSRSVLKITGKDSSSFLQSVITNDMRCLENSCQSLFAFILNPQGRILYDVILYSYLSQPAQSFYLECDHSIRKDLLMLLKKYKIRRNVNLDPEDLTLIHCEEELADCPGLLLQNKDPRVKQFGYRALIEKNKFQDHLENEENYKKKRFELGIGEGIKDHPIAKCFPLESNGVFLHAVAFDKGCYVGQELTARTHHTGATRKRIMPLELSEPINAHSAIICTEEGKSVGVIRDHIGRRAIGLMRVRESVNAKELYAKENVEGETLSRVKTNIPFWWPIDKDERLRQLLGLSALPV</sequence>
<evidence type="ECO:0000256" key="1">
    <source>
        <dbReference type="ARBA" id="ARBA00004173"/>
    </source>
</evidence>
<dbReference type="PANTHER" id="PTHR22602:SF0">
    <property type="entry name" value="TRANSFERASE CAF17, MITOCHONDRIAL-RELATED"/>
    <property type="match status" value="1"/>
</dbReference>
<keyword evidence="3" id="KW-0496">Mitochondrion</keyword>
<dbReference type="AlphaFoldDB" id="A0A7I8V6X4"/>
<dbReference type="InterPro" id="IPR045179">
    <property type="entry name" value="YgfZ/GcvT"/>
</dbReference>
<dbReference type="Proteomes" id="UP000549394">
    <property type="component" value="Unassembled WGS sequence"/>
</dbReference>
<dbReference type="EMBL" id="CAJFCJ010000002">
    <property type="protein sequence ID" value="CAD5112078.1"/>
    <property type="molecule type" value="Genomic_DNA"/>
</dbReference>
<dbReference type="Pfam" id="PF25455">
    <property type="entry name" value="Beta-barrel_CAF17_C"/>
    <property type="match status" value="1"/>
</dbReference>
<dbReference type="GO" id="GO:0016226">
    <property type="term" value="P:iron-sulfur cluster assembly"/>
    <property type="evidence" value="ECO:0007669"/>
    <property type="project" value="TreeGrafter"/>
</dbReference>
<protein>
    <submittedName>
        <fullName evidence="5">DgyrCDS1321</fullName>
    </submittedName>
</protein>
<evidence type="ECO:0000313" key="6">
    <source>
        <dbReference type="Proteomes" id="UP000549394"/>
    </source>
</evidence>
<accession>A0A7I8V6X4</accession>
<evidence type="ECO:0000256" key="3">
    <source>
        <dbReference type="ARBA" id="ARBA00023128"/>
    </source>
</evidence>
<organism evidence="5 6">
    <name type="scientific">Dimorphilus gyrociliatus</name>
    <dbReference type="NCBI Taxonomy" id="2664684"/>
    <lineage>
        <taxon>Eukaryota</taxon>
        <taxon>Metazoa</taxon>
        <taxon>Spiralia</taxon>
        <taxon>Lophotrochozoa</taxon>
        <taxon>Annelida</taxon>
        <taxon>Polychaeta</taxon>
        <taxon>Polychaeta incertae sedis</taxon>
        <taxon>Dinophilidae</taxon>
        <taxon>Dimorphilus</taxon>
    </lineage>
</organism>
<gene>
    <name evidence="5" type="ORF">DGYR_LOCUS1283</name>
</gene>
<evidence type="ECO:0000259" key="4">
    <source>
        <dbReference type="Pfam" id="PF25455"/>
    </source>
</evidence>
<keyword evidence="2" id="KW-0809">Transit peptide</keyword>
<dbReference type="PIRSF" id="PIRSF006487">
    <property type="entry name" value="GcvT"/>
    <property type="match status" value="1"/>
</dbReference>
<dbReference type="InterPro" id="IPR027266">
    <property type="entry name" value="TrmE/GcvT-like"/>
</dbReference>
<dbReference type="InterPro" id="IPR057460">
    <property type="entry name" value="CAF17_C"/>
</dbReference>
<dbReference type="GO" id="GO:0005759">
    <property type="term" value="C:mitochondrial matrix"/>
    <property type="evidence" value="ECO:0007669"/>
    <property type="project" value="TreeGrafter"/>
</dbReference>
<evidence type="ECO:0000256" key="2">
    <source>
        <dbReference type="ARBA" id="ARBA00022946"/>
    </source>
</evidence>
<feature type="domain" description="CAF17 C-terminal" evidence="4">
    <location>
        <begin position="233"/>
        <end position="309"/>
    </location>
</feature>
<name>A0A7I8V6X4_9ANNE</name>
<dbReference type="NCBIfam" id="TIGR03317">
    <property type="entry name" value="ygfZ_signature"/>
    <property type="match status" value="1"/>
</dbReference>
<dbReference type="SUPFAM" id="SSF103025">
    <property type="entry name" value="Folate-binding domain"/>
    <property type="match status" value="1"/>
</dbReference>
<comment type="subcellular location">
    <subcellularLocation>
        <location evidence="1">Mitochondrion</location>
    </subcellularLocation>
</comment>
<dbReference type="InterPro" id="IPR017703">
    <property type="entry name" value="YgfZ/GCV_T_CS"/>
</dbReference>
<comment type="caution">
    <text evidence="5">The sequence shown here is derived from an EMBL/GenBank/DDBJ whole genome shotgun (WGS) entry which is preliminary data.</text>
</comment>
<reference evidence="5 6" key="1">
    <citation type="submission" date="2020-08" db="EMBL/GenBank/DDBJ databases">
        <authorList>
            <person name="Hejnol A."/>
        </authorList>
    </citation>
    <scope>NUCLEOTIDE SEQUENCE [LARGE SCALE GENOMIC DNA]</scope>
</reference>
<dbReference type="PANTHER" id="PTHR22602">
    <property type="entry name" value="TRANSFERASE CAF17, MITOCHONDRIAL-RELATED"/>
    <property type="match status" value="1"/>
</dbReference>
<dbReference type="Gene3D" id="3.30.1360.120">
    <property type="entry name" value="Probable tRNA modification gtpase trme, domain 1"/>
    <property type="match status" value="2"/>
</dbReference>